<gene>
    <name evidence="2" type="ORF">FSW04_09660</name>
</gene>
<organism evidence="2 3">
    <name type="scientific">Baekduia soli</name>
    <dbReference type="NCBI Taxonomy" id="496014"/>
    <lineage>
        <taxon>Bacteria</taxon>
        <taxon>Bacillati</taxon>
        <taxon>Actinomycetota</taxon>
        <taxon>Thermoleophilia</taxon>
        <taxon>Solirubrobacterales</taxon>
        <taxon>Baekduiaceae</taxon>
        <taxon>Baekduia</taxon>
    </lineage>
</organism>
<feature type="domain" description="Transcription regulator PadR N-terminal" evidence="1">
    <location>
        <begin position="6"/>
        <end position="55"/>
    </location>
</feature>
<dbReference type="AlphaFoldDB" id="A0A5B8UCI3"/>
<reference evidence="2 3" key="1">
    <citation type="journal article" date="2018" name="J. Microbiol.">
        <title>Baekduia soli gen. nov., sp. nov., a novel bacterium isolated from the soil of Baekdu Mountain and proposal of a novel family name, Baekduiaceae fam. nov.</title>
        <authorList>
            <person name="An D.S."/>
            <person name="Siddiqi M.Z."/>
            <person name="Kim K.H."/>
            <person name="Yu H.S."/>
            <person name="Im W.T."/>
        </authorList>
    </citation>
    <scope>NUCLEOTIDE SEQUENCE [LARGE SCALE GENOMIC DNA]</scope>
    <source>
        <strain evidence="2 3">BR7-21</strain>
    </source>
</reference>
<evidence type="ECO:0000313" key="2">
    <source>
        <dbReference type="EMBL" id="QEC50717.1"/>
    </source>
</evidence>
<dbReference type="InterPro" id="IPR005149">
    <property type="entry name" value="Tscrpt_reg_PadR_N"/>
</dbReference>
<dbReference type="Gene3D" id="1.10.10.10">
    <property type="entry name" value="Winged helix-like DNA-binding domain superfamily/Winged helix DNA-binding domain"/>
    <property type="match status" value="1"/>
</dbReference>
<keyword evidence="3" id="KW-1185">Reference proteome</keyword>
<sequence length="149" mass="16840">MMAISVDNFWSTPHAQVYREVGRLAEGGHLTERREERGRRRRFYAITDRGRAALEAWRHQAPEEHPQLRDPGVLKLFFGGEPSVVAAHQLGLHEAKLAEYEALCAQVGDAMPVPQRRALDLGVAHERAMIAIWRDVALEDRRVTSGPRA</sequence>
<evidence type="ECO:0000259" key="1">
    <source>
        <dbReference type="Pfam" id="PF03551"/>
    </source>
</evidence>
<dbReference type="InterPro" id="IPR036390">
    <property type="entry name" value="WH_DNA-bd_sf"/>
</dbReference>
<dbReference type="KEGG" id="bsol:FSW04_09660"/>
<accession>A0A5B8UCI3</accession>
<dbReference type="InterPro" id="IPR036388">
    <property type="entry name" value="WH-like_DNA-bd_sf"/>
</dbReference>
<dbReference type="EMBL" id="CP042430">
    <property type="protein sequence ID" value="QEC50717.1"/>
    <property type="molecule type" value="Genomic_DNA"/>
</dbReference>
<dbReference type="Pfam" id="PF03551">
    <property type="entry name" value="PadR"/>
    <property type="match status" value="1"/>
</dbReference>
<protein>
    <submittedName>
        <fullName evidence="2">PadR family transcriptional regulator</fullName>
    </submittedName>
</protein>
<dbReference type="Proteomes" id="UP000321805">
    <property type="component" value="Chromosome"/>
</dbReference>
<dbReference type="PANTHER" id="PTHR43252">
    <property type="entry name" value="TRANSCRIPTIONAL REGULATOR YQJI"/>
    <property type="match status" value="1"/>
</dbReference>
<evidence type="ECO:0000313" key="3">
    <source>
        <dbReference type="Proteomes" id="UP000321805"/>
    </source>
</evidence>
<dbReference type="SUPFAM" id="SSF46785">
    <property type="entry name" value="Winged helix' DNA-binding domain"/>
    <property type="match status" value="1"/>
</dbReference>
<name>A0A5B8UCI3_9ACTN</name>
<dbReference type="PANTHER" id="PTHR43252:SF2">
    <property type="entry name" value="TRANSCRIPTION REGULATOR, PADR-LIKE FAMILY"/>
    <property type="match status" value="1"/>
</dbReference>
<dbReference type="OrthoDB" id="3186544at2"/>
<proteinExistence type="predicted"/>